<evidence type="ECO:0000313" key="5">
    <source>
        <dbReference type="WBParaSite" id="EgrG_001110200"/>
    </source>
</evidence>
<dbReference type="CDD" id="cd00047">
    <property type="entry name" value="PTPc"/>
    <property type="match status" value="1"/>
</dbReference>
<protein>
    <submittedName>
        <fullName evidence="3 5">Receptor type tyrosine protein phosphatase</fullName>
    </submittedName>
</protein>
<dbReference type="AlphaFoldDB" id="A0A068WS01"/>
<dbReference type="InterPro" id="IPR050348">
    <property type="entry name" value="Protein-Tyr_Phosphatase"/>
</dbReference>
<feature type="domain" description="Tyrosine specific protein phosphatases" evidence="2">
    <location>
        <begin position="237"/>
        <end position="315"/>
    </location>
</feature>
<proteinExistence type="predicted"/>
<name>A0A068WS01_ECHGR</name>
<dbReference type="GO" id="GO:0004725">
    <property type="term" value="F:protein tyrosine phosphatase activity"/>
    <property type="evidence" value="ECO:0007669"/>
    <property type="project" value="InterPro"/>
</dbReference>
<dbReference type="PROSITE" id="PS50055">
    <property type="entry name" value="TYR_PHOSPHATASE_PTP"/>
    <property type="match status" value="1"/>
</dbReference>
<organism evidence="3">
    <name type="scientific">Echinococcus granulosus</name>
    <name type="common">Hydatid tapeworm</name>
    <dbReference type="NCBI Taxonomy" id="6210"/>
    <lineage>
        <taxon>Eukaryota</taxon>
        <taxon>Metazoa</taxon>
        <taxon>Spiralia</taxon>
        <taxon>Lophotrochozoa</taxon>
        <taxon>Platyhelminthes</taxon>
        <taxon>Cestoda</taxon>
        <taxon>Eucestoda</taxon>
        <taxon>Cyclophyllidea</taxon>
        <taxon>Taeniidae</taxon>
        <taxon>Echinococcus</taxon>
        <taxon>Echinococcus granulosus group</taxon>
    </lineage>
</organism>
<dbReference type="SUPFAM" id="SSF52799">
    <property type="entry name" value="(Phosphotyrosine protein) phosphatases II"/>
    <property type="match status" value="1"/>
</dbReference>
<dbReference type="Gene3D" id="3.90.190.10">
    <property type="entry name" value="Protein tyrosine phosphatase superfamily"/>
    <property type="match status" value="1"/>
</dbReference>
<keyword evidence="3" id="KW-0675">Receptor</keyword>
<evidence type="ECO:0000259" key="1">
    <source>
        <dbReference type="PROSITE" id="PS50055"/>
    </source>
</evidence>
<gene>
    <name evidence="3" type="ORF">EgrG_001110200</name>
</gene>
<dbReference type="PANTHER" id="PTHR19134:SF449">
    <property type="entry name" value="TYROSINE-PROTEIN PHOSPHATASE 1"/>
    <property type="match status" value="1"/>
</dbReference>
<dbReference type="InterPro" id="IPR029021">
    <property type="entry name" value="Prot-tyrosine_phosphatase-like"/>
</dbReference>
<dbReference type="WBParaSite" id="EgrG_001110200">
    <property type="protein sequence ID" value="EgrG_001110200"/>
    <property type="gene ID" value="EgrG_001110200"/>
</dbReference>
<reference evidence="5" key="3">
    <citation type="submission" date="2020-10" db="UniProtKB">
        <authorList>
            <consortium name="WormBaseParasite"/>
        </authorList>
    </citation>
    <scope>IDENTIFICATION</scope>
</reference>
<dbReference type="PRINTS" id="PR00700">
    <property type="entry name" value="PRTYPHPHTASE"/>
</dbReference>
<dbReference type="SMART" id="SM00404">
    <property type="entry name" value="PTPc_motif"/>
    <property type="match status" value="1"/>
</dbReference>
<feature type="domain" description="Tyrosine-protein phosphatase" evidence="1">
    <location>
        <begin position="27"/>
        <end position="324"/>
    </location>
</feature>
<evidence type="ECO:0000259" key="2">
    <source>
        <dbReference type="PROSITE" id="PS50056"/>
    </source>
</evidence>
<dbReference type="PROSITE" id="PS50056">
    <property type="entry name" value="TYR_PHOSPHATASE_2"/>
    <property type="match status" value="1"/>
</dbReference>
<evidence type="ECO:0000313" key="3">
    <source>
        <dbReference type="EMBL" id="CDS20443.1"/>
    </source>
</evidence>
<sequence>MSKKTLIPLSELGQFLADESTTDYKKLRQQFAKLTDESTQEVRNGNKASVCGTLLGNVAKNRYTHILPYDRYRVILGRTWDDFQRLQTVQPSLHSSVGNYINASYIGVCNTDINGKVFSQESIAKPRFITTQDPLENTIGDFWKMVYEQQVPTIIRLSESSEYKDEVLKYWPQEKGEKASYATNPSKMWVRLLHEEQKPVWMERSFKIWLDGHKNLSMFVHHLQYVGWMTNCVPASTNLLKFIDDVTNPLVPIATTAGPMVVQCRGGIGRNGFFVAASLIKENIEMGIKGVDIYNTIKQLRNYQMALVNSVDYYIELHNFALQAYLQAKGGGCKYLEYKEFD</sequence>
<dbReference type="InterPro" id="IPR000242">
    <property type="entry name" value="PTP_cat"/>
</dbReference>
<dbReference type="SMART" id="SM00194">
    <property type="entry name" value="PTPc"/>
    <property type="match status" value="1"/>
</dbReference>
<dbReference type="PANTHER" id="PTHR19134">
    <property type="entry name" value="RECEPTOR-TYPE TYROSINE-PROTEIN PHOSPHATASE"/>
    <property type="match status" value="1"/>
</dbReference>
<reference evidence="3" key="2">
    <citation type="submission" date="2014-06" db="EMBL/GenBank/DDBJ databases">
        <authorList>
            <person name="Aslett M."/>
        </authorList>
    </citation>
    <scope>NUCLEOTIDE SEQUENCE</scope>
</reference>
<accession>A0A068WS01</accession>
<dbReference type="OrthoDB" id="9979034at2759"/>
<evidence type="ECO:0000313" key="4">
    <source>
        <dbReference type="Proteomes" id="UP000492820"/>
    </source>
</evidence>
<dbReference type="InterPro" id="IPR003595">
    <property type="entry name" value="Tyr_Pase_cat"/>
</dbReference>
<dbReference type="Proteomes" id="UP000492820">
    <property type="component" value="Unassembled WGS sequence"/>
</dbReference>
<dbReference type="InterPro" id="IPR000387">
    <property type="entry name" value="Tyr_Pase_dom"/>
</dbReference>
<dbReference type="EMBL" id="LK028581">
    <property type="protein sequence ID" value="CDS20443.1"/>
    <property type="molecule type" value="Genomic_DNA"/>
</dbReference>
<reference evidence="3 4" key="1">
    <citation type="journal article" date="2013" name="Nature">
        <title>The genomes of four tapeworm species reveal adaptations to parasitism.</title>
        <authorList>
            <person name="Tsai I.J."/>
            <person name="Zarowiecki M."/>
            <person name="Holroyd N."/>
            <person name="Garciarrubio A."/>
            <person name="Sanchez-Flores A."/>
            <person name="Brooks K.L."/>
            <person name="Tracey A."/>
            <person name="Bobes R.J."/>
            <person name="Fragoso G."/>
            <person name="Sciutto E."/>
            <person name="Aslett M."/>
            <person name="Beasley H."/>
            <person name="Bennett H.M."/>
            <person name="Cai J."/>
            <person name="Camicia F."/>
            <person name="Clark R."/>
            <person name="Cucher M."/>
            <person name="De Silva N."/>
            <person name="Day T.A."/>
            <person name="Deplazes P."/>
            <person name="Estrada K."/>
            <person name="Fernandez C."/>
            <person name="Holland P.W."/>
            <person name="Hou J."/>
            <person name="Hu S."/>
            <person name="Huckvale T."/>
            <person name="Hung S.S."/>
            <person name="Kamenetzky L."/>
            <person name="Keane J.A."/>
            <person name="Kiss F."/>
            <person name="Koziol U."/>
            <person name="Lambert O."/>
            <person name="Liu K."/>
            <person name="Luo X."/>
            <person name="Luo Y."/>
            <person name="Macchiaroli N."/>
            <person name="Nichol S."/>
            <person name="Paps J."/>
            <person name="Parkinson J."/>
            <person name="Pouchkina-Stantcheva N."/>
            <person name="Riddiford N."/>
            <person name="Rosenzvit M."/>
            <person name="Salinas G."/>
            <person name="Wasmuth J.D."/>
            <person name="Zamanian M."/>
            <person name="Zheng Y."/>
            <person name="Cai X."/>
            <person name="Soberon X."/>
            <person name="Olson P.D."/>
            <person name="Laclette J.P."/>
            <person name="Brehm K."/>
            <person name="Berriman M."/>
            <person name="Garciarrubio A."/>
            <person name="Bobes R.J."/>
            <person name="Fragoso G."/>
            <person name="Sanchez-Flores A."/>
            <person name="Estrada K."/>
            <person name="Cevallos M.A."/>
            <person name="Morett E."/>
            <person name="Gonzalez V."/>
            <person name="Portillo T."/>
            <person name="Ochoa-Leyva A."/>
            <person name="Jose M.V."/>
            <person name="Sciutto E."/>
            <person name="Landa A."/>
            <person name="Jimenez L."/>
            <person name="Valdes V."/>
            <person name="Carrero J.C."/>
            <person name="Larralde C."/>
            <person name="Morales-Montor J."/>
            <person name="Limon-Lason J."/>
            <person name="Soberon X."/>
            <person name="Laclette J.P."/>
        </authorList>
    </citation>
    <scope>NUCLEOTIDE SEQUENCE [LARGE SCALE GENOMIC DNA]</scope>
</reference>
<dbReference type="Pfam" id="PF00102">
    <property type="entry name" value="Y_phosphatase"/>
    <property type="match status" value="1"/>
</dbReference>